<evidence type="ECO:0000313" key="2">
    <source>
        <dbReference type="Proteomes" id="UP000789901"/>
    </source>
</evidence>
<gene>
    <name evidence="1" type="ORF">GMARGA_LOCUS5592</name>
</gene>
<reference evidence="1 2" key="1">
    <citation type="submission" date="2021-06" db="EMBL/GenBank/DDBJ databases">
        <authorList>
            <person name="Kallberg Y."/>
            <person name="Tangrot J."/>
            <person name="Rosling A."/>
        </authorList>
    </citation>
    <scope>NUCLEOTIDE SEQUENCE [LARGE SCALE GENOMIC DNA]</scope>
    <source>
        <strain evidence="1 2">120-4 pot B 10/14</strain>
    </source>
</reference>
<comment type="caution">
    <text evidence="1">The sequence shown here is derived from an EMBL/GenBank/DDBJ whole genome shotgun (WGS) entry which is preliminary data.</text>
</comment>
<evidence type="ECO:0000313" key="1">
    <source>
        <dbReference type="EMBL" id="CAG8573281.1"/>
    </source>
</evidence>
<keyword evidence="2" id="KW-1185">Reference proteome</keyword>
<organism evidence="1 2">
    <name type="scientific">Gigaspora margarita</name>
    <dbReference type="NCBI Taxonomy" id="4874"/>
    <lineage>
        <taxon>Eukaryota</taxon>
        <taxon>Fungi</taxon>
        <taxon>Fungi incertae sedis</taxon>
        <taxon>Mucoromycota</taxon>
        <taxon>Glomeromycotina</taxon>
        <taxon>Glomeromycetes</taxon>
        <taxon>Diversisporales</taxon>
        <taxon>Gigasporaceae</taxon>
        <taxon>Gigaspora</taxon>
    </lineage>
</organism>
<proteinExistence type="predicted"/>
<name>A0ABN7UG95_GIGMA</name>
<sequence>MASQDFYNDVEYLARILYPVNEAIKHVEYQSTTLADIYIKLVQLASVIHHIPTRTEYSELRNICVQIYNRRWDEFDFEIFKLGYFFHPKYRAGLQIGGFRIIAKAAINIWKSLGGGNKSAEVLLTHMKNYCEFMKPYNDRWDDETDTLINVAMISLIICHV</sequence>
<accession>A0ABN7UG95</accession>
<dbReference type="EMBL" id="CAJVQB010002399">
    <property type="protein sequence ID" value="CAG8573281.1"/>
    <property type="molecule type" value="Genomic_DNA"/>
</dbReference>
<dbReference type="Proteomes" id="UP000789901">
    <property type="component" value="Unassembled WGS sequence"/>
</dbReference>
<protein>
    <submittedName>
        <fullName evidence="1">4156_t:CDS:1</fullName>
    </submittedName>
</protein>